<protein>
    <submittedName>
        <fullName evidence="6">Group II truncated hemoglobin</fullName>
    </submittedName>
</protein>
<keyword evidence="1" id="KW-0813">Transport</keyword>
<evidence type="ECO:0000256" key="2">
    <source>
        <dbReference type="ARBA" id="ARBA00022617"/>
    </source>
</evidence>
<evidence type="ECO:0000256" key="1">
    <source>
        <dbReference type="ARBA" id="ARBA00022448"/>
    </source>
</evidence>
<comment type="similarity">
    <text evidence="5">Belongs to the truncated hemoglobin family. Group II subfamily.</text>
</comment>
<keyword evidence="4" id="KW-0408">Iron</keyword>
<proteinExistence type="inferred from homology"/>
<dbReference type="EMBL" id="JAUZVZ010000020">
    <property type="protein sequence ID" value="MDP4537184.1"/>
    <property type="molecule type" value="Genomic_DNA"/>
</dbReference>
<dbReference type="InterPro" id="IPR001486">
    <property type="entry name" value="Hemoglobin_trunc"/>
</dbReference>
<gene>
    <name evidence="6" type="ORF">Q3O60_13380</name>
</gene>
<evidence type="ECO:0000256" key="5">
    <source>
        <dbReference type="ARBA" id="ARBA00034496"/>
    </source>
</evidence>
<dbReference type="PANTHER" id="PTHR47366:SF1">
    <property type="entry name" value="TWO-ON-TWO HEMOGLOBIN-3"/>
    <property type="match status" value="1"/>
</dbReference>
<dbReference type="SUPFAM" id="SSF46458">
    <property type="entry name" value="Globin-like"/>
    <property type="match status" value="1"/>
</dbReference>
<keyword evidence="3" id="KW-0479">Metal-binding</keyword>
<name>A0ABT9H1J1_9GAMM</name>
<evidence type="ECO:0000313" key="6">
    <source>
        <dbReference type="EMBL" id="MDP4537184.1"/>
    </source>
</evidence>
<evidence type="ECO:0000313" key="7">
    <source>
        <dbReference type="Proteomes" id="UP001231616"/>
    </source>
</evidence>
<dbReference type="Gene3D" id="1.10.490.10">
    <property type="entry name" value="Globins"/>
    <property type="match status" value="1"/>
</dbReference>
<keyword evidence="7" id="KW-1185">Reference proteome</keyword>
<sequence>MSIKNVIAKVFHKITPTRQPDHPNPEQTPYQLMGGEAKVRQLADRFYDVMETAPEAKELYAIHPQPLHGIRQKFFEFLSGWLGGPPLFEQKYGHPRLRARHLPFTVNQQLRDQWMFCMNKALDEVVEHELLREGIRQSIGQLASHMINC</sequence>
<organism evidence="6 7">
    <name type="scientific">Alkalimonas collagenimarina</name>
    <dbReference type="NCBI Taxonomy" id="400390"/>
    <lineage>
        <taxon>Bacteria</taxon>
        <taxon>Pseudomonadati</taxon>
        <taxon>Pseudomonadota</taxon>
        <taxon>Gammaproteobacteria</taxon>
        <taxon>Alkalimonas</taxon>
    </lineage>
</organism>
<dbReference type="PANTHER" id="PTHR47366">
    <property type="entry name" value="TWO-ON-TWO HEMOGLOBIN-3"/>
    <property type="match status" value="1"/>
</dbReference>
<dbReference type="InterPro" id="IPR009050">
    <property type="entry name" value="Globin-like_sf"/>
</dbReference>
<evidence type="ECO:0000256" key="3">
    <source>
        <dbReference type="ARBA" id="ARBA00022723"/>
    </source>
</evidence>
<keyword evidence="2" id="KW-0349">Heme</keyword>
<evidence type="ECO:0000256" key="4">
    <source>
        <dbReference type="ARBA" id="ARBA00023004"/>
    </source>
</evidence>
<dbReference type="InterPro" id="IPR012292">
    <property type="entry name" value="Globin/Proto"/>
</dbReference>
<dbReference type="InterPro" id="IPR044203">
    <property type="entry name" value="GlbO/GLB3-like"/>
</dbReference>
<dbReference type="Proteomes" id="UP001231616">
    <property type="component" value="Unassembled WGS sequence"/>
</dbReference>
<dbReference type="Pfam" id="PF01152">
    <property type="entry name" value="Bac_globin"/>
    <property type="match status" value="1"/>
</dbReference>
<reference evidence="6 7" key="1">
    <citation type="submission" date="2023-08" db="EMBL/GenBank/DDBJ databases">
        <authorList>
            <person name="Joshi A."/>
            <person name="Thite S."/>
        </authorList>
    </citation>
    <scope>NUCLEOTIDE SEQUENCE [LARGE SCALE GENOMIC DNA]</scope>
    <source>
        <strain evidence="6 7">AC40</strain>
    </source>
</reference>
<dbReference type="CDD" id="cd14773">
    <property type="entry name" value="TrHb2_PhHbO-like_O"/>
    <property type="match status" value="1"/>
</dbReference>
<accession>A0ABT9H1J1</accession>
<comment type="caution">
    <text evidence="6">The sequence shown here is derived from an EMBL/GenBank/DDBJ whole genome shotgun (WGS) entry which is preliminary data.</text>
</comment>